<gene>
    <name evidence="2" type="ORF">K7432_000744</name>
</gene>
<feature type="transmembrane region" description="Helical" evidence="1">
    <location>
        <begin position="210"/>
        <end position="230"/>
    </location>
</feature>
<feature type="transmembrane region" description="Helical" evidence="1">
    <location>
        <begin position="73"/>
        <end position="96"/>
    </location>
</feature>
<name>A0ABR2X4F9_9FUNG</name>
<accession>A0ABR2X4F9</accession>
<proteinExistence type="predicted"/>
<feature type="transmembrane region" description="Helical" evidence="1">
    <location>
        <begin position="182"/>
        <end position="204"/>
    </location>
</feature>
<evidence type="ECO:0000256" key="1">
    <source>
        <dbReference type="SAM" id="Phobius"/>
    </source>
</evidence>
<feature type="transmembrane region" description="Helical" evidence="1">
    <location>
        <begin position="15"/>
        <end position="36"/>
    </location>
</feature>
<dbReference type="Proteomes" id="UP001479436">
    <property type="component" value="Unassembled WGS sequence"/>
</dbReference>
<organism evidence="2 3">
    <name type="scientific">Basidiobolus ranarum</name>
    <dbReference type="NCBI Taxonomy" id="34480"/>
    <lineage>
        <taxon>Eukaryota</taxon>
        <taxon>Fungi</taxon>
        <taxon>Fungi incertae sedis</taxon>
        <taxon>Zoopagomycota</taxon>
        <taxon>Entomophthoromycotina</taxon>
        <taxon>Basidiobolomycetes</taxon>
        <taxon>Basidiobolales</taxon>
        <taxon>Basidiobolaceae</taxon>
        <taxon>Basidiobolus</taxon>
    </lineage>
</organism>
<keyword evidence="3" id="KW-1185">Reference proteome</keyword>
<feature type="transmembrane region" description="Helical" evidence="1">
    <location>
        <begin position="148"/>
        <end position="170"/>
    </location>
</feature>
<dbReference type="EMBL" id="JASJQH010000014">
    <property type="protein sequence ID" value="KAK9768532.1"/>
    <property type="molecule type" value="Genomic_DNA"/>
</dbReference>
<feature type="transmembrane region" description="Helical" evidence="1">
    <location>
        <begin position="108"/>
        <end position="128"/>
    </location>
</feature>
<keyword evidence="1" id="KW-0472">Membrane</keyword>
<comment type="caution">
    <text evidence="2">The sequence shown here is derived from an EMBL/GenBank/DDBJ whole genome shotgun (WGS) entry which is preliminary data.</text>
</comment>
<sequence length="307" mass="34502">MSDKGNSAINANLELVTTVFSLPFIISDAYITFKMVRKDTRTIYKLNALQVSLLLLNSITMLLVHALSGGTCFYVFTSYNILSFLSVGVIFSMAFIKAYLCIRNARPLLYFFVLLQTVRGASIIQFFIQPGIEGNIMGGCLWDNPTVWVITLLGAEALGFIVFTFITVYFMSQQLRQKGSRIYIIFINDGLIFSVTISIFYIVATVLQSLAIVQSSIILYMVWIACSKFATMQTHHSFKWHHRDFPSEFNIGSTTNSTPLETDETKLTSKDYVIHLGSSRSSRSSNDSVKADFVVMELDKVRLAPSK</sequence>
<keyword evidence="1" id="KW-1133">Transmembrane helix</keyword>
<evidence type="ECO:0000313" key="3">
    <source>
        <dbReference type="Proteomes" id="UP001479436"/>
    </source>
</evidence>
<evidence type="ECO:0000313" key="2">
    <source>
        <dbReference type="EMBL" id="KAK9768532.1"/>
    </source>
</evidence>
<reference evidence="2 3" key="1">
    <citation type="submission" date="2023-04" db="EMBL/GenBank/DDBJ databases">
        <title>Genome of Basidiobolus ranarum AG-B5.</title>
        <authorList>
            <person name="Stajich J.E."/>
            <person name="Carter-House D."/>
            <person name="Gryganskyi A."/>
        </authorList>
    </citation>
    <scope>NUCLEOTIDE SEQUENCE [LARGE SCALE GENOMIC DNA]</scope>
    <source>
        <strain evidence="2 3">AG-B5</strain>
    </source>
</reference>
<keyword evidence="1" id="KW-0812">Transmembrane</keyword>
<protein>
    <submittedName>
        <fullName evidence="2">Uncharacterized protein</fullName>
    </submittedName>
</protein>
<feature type="transmembrane region" description="Helical" evidence="1">
    <location>
        <begin position="48"/>
        <end position="67"/>
    </location>
</feature>